<protein>
    <submittedName>
        <fullName evidence="2">Uncharacterized protein</fullName>
    </submittedName>
</protein>
<feature type="region of interest" description="Disordered" evidence="1">
    <location>
        <begin position="1"/>
        <end position="45"/>
    </location>
</feature>
<sequence>EQPRAGLAGLRGRADGRHRGRARLRADDARRQRRQRRPQDHRRGP</sequence>
<feature type="non-terminal residue" evidence="2">
    <location>
        <position position="45"/>
    </location>
</feature>
<dbReference type="EMBL" id="CADCUP010000126">
    <property type="protein sequence ID" value="CAA9395710.1"/>
    <property type="molecule type" value="Genomic_DNA"/>
</dbReference>
<feature type="non-terminal residue" evidence="2">
    <location>
        <position position="1"/>
    </location>
</feature>
<proteinExistence type="predicted"/>
<gene>
    <name evidence="2" type="ORF">AVDCRST_MAG06-1883</name>
</gene>
<accession>A0A6J4NS21</accession>
<feature type="compositionally biased region" description="Low complexity" evidence="1">
    <location>
        <begin position="1"/>
        <end position="11"/>
    </location>
</feature>
<name>A0A6J4NS21_9ACTN</name>
<organism evidence="2">
    <name type="scientific">uncultured Nocardioides sp</name>
    <dbReference type="NCBI Taxonomy" id="198441"/>
    <lineage>
        <taxon>Bacteria</taxon>
        <taxon>Bacillati</taxon>
        <taxon>Actinomycetota</taxon>
        <taxon>Actinomycetes</taxon>
        <taxon>Propionibacteriales</taxon>
        <taxon>Nocardioidaceae</taxon>
        <taxon>Nocardioides</taxon>
        <taxon>environmental samples</taxon>
    </lineage>
</organism>
<reference evidence="2" key="1">
    <citation type="submission" date="2020-02" db="EMBL/GenBank/DDBJ databases">
        <authorList>
            <person name="Meier V. D."/>
        </authorList>
    </citation>
    <scope>NUCLEOTIDE SEQUENCE</scope>
    <source>
        <strain evidence="2">AVDCRST_MAG06</strain>
    </source>
</reference>
<evidence type="ECO:0000256" key="1">
    <source>
        <dbReference type="SAM" id="MobiDB-lite"/>
    </source>
</evidence>
<dbReference type="AlphaFoldDB" id="A0A6J4NS21"/>
<evidence type="ECO:0000313" key="2">
    <source>
        <dbReference type="EMBL" id="CAA9395710.1"/>
    </source>
</evidence>